<reference evidence="3 4" key="1">
    <citation type="submission" date="2016-09" db="EMBL/GenBank/DDBJ databases">
        <title>Extensive genetic diversity and differential bi-allelic expression allows diatom success in the polar Southern Ocean.</title>
        <authorList>
            <consortium name="DOE Joint Genome Institute"/>
            <person name="Mock T."/>
            <person name="Otillar R.P."/>
            <person name="Strauss J."/>
            <person name="Dupont C."/>
            <person name="Frickenhaus S."/>
            <person name="Maumus F."/>
            <person name="Mcmullan M."/>
            <person name="Sanges R."/>
            <person name="Schmutz J."/>
            <person name="Toseland A."/>
            <person name="Valas R."/>
            <person name="Veluchamy A."/>
            <person name="Ward B.J."/>
            <person name="Allen A."/>
            <person name="Barry K."/>
            <person name="Falciatore A."/>
            <person name="Ferrante M."/>
            <person name="Fortunato A.E."/>
            <person name="Gloeckner G."/>
            <person name="Gruber A."/>
            <person name="Hipkin R."/>
            <person name="Janech M."/>
            <person name="Kroth P."/>
            <person name="Leese F."/>
            <person name="Lindquist E."/>
            <person name="Lyon B.R."/>
            <person name="Martin J."/>
            <person name="Mayer C."/>
            <person name="Parker M."/>
            <person name="Quesneville H."/>
            <person name="Raymond J."/>
            <person name="Uhlig C."/>
            <person name="Valentin K.U."/>
            <person name="Worden A.Z."/>
            <person name="Armbrust E.V."/>
            <person name="Bowler C."/>
            <person name="Green B."/>
            <person name="Moulton V."/>
            <person name="Van Oosterhout C."/>
            <person name="Grigoriev I."/>
        </authorList>
    </citation>
    <scope>NUCLEOTIDE SEQUENCE [LARGE SCALE GENOMIC DNA]</scope>
    <source>
        <strain evidence="3 4">CCMP1102</strain>
    </source>
</reference>
<proteinExistence type="inferred from homology"/>
<gene>
    <name evidence="3" type="ORF">FRACYDRAFT_171142</name>
</gene>
<dbReference type="Pfam" id="PF01920">
    <property type="entry name" value="Prefoldin_2"/>
    <property type="match status" value="1"/>
</dbReference>
<name>A0A1E7F6E4_9STRA</name>
<evidence type="ECO:0000256" key="2">
    <source>
        <dbReference type="ARBA" id="ARBA00023186"/>
    </source>
</evidence>
<dbReference type="EMBL" id="KV784361">
    <property type="protein sequence ID" value="OEU13684.1"/>
    <property type="molecule type" value="Genomic_DNA"/>
</dbReference>
<dbReference type="InterPro" id="IPR009053">
    <property type="entry name" value="Prefoldin"/>
</dbReference>
<sequence length="107" mass="11979">MAAEAPPQIQYRDLMAECQQLMSKIASIEGDRNEHVLVEETLQPLDAGRRAYRLVGDVLVERTVAEVLPSITQNKDNLNATIQALGDRLSIRQKKAAELKSKHNLDQ</sequence>
<dbReference type="InParanoid" id="A0A1E7F6E4"/>
<dbReference type="PANTHER" id="PTHR13303">
    <property type="entry name" value="PREFOLDIN SUBUNIT 2"/>
    <property type="match status" value="1"/>
</dbReference>
<dbReference type="CDD" id="cd23163">
    <property type="entry name" value="Prefoldin_2"/>
    <property type="match status" value="1"/>
</dbReference>
<keyword evidence="4" id="KW-1185">Reference proteome</keyword>
<dbReference type="InterPro" id="IPR002777">
    <property type="entry name" value="PFD_beta-like"/>
</dbReference>
<comment type="similarity">
    <text evidence="1">Belongs to the prefoldin subunit beta family.</text>
</comment>
<dbReference type="GO" id="GO:0051082">
    <property type="term" value="F:unfolded protein binding"/>
    <property type="evidence" value="ECO:0007669"/>
    <property type="project" value="InterPro"/>
</dbReference>
<organism evidence="3 4">
    <name type="scientific">Fragilariopsis cylindrus CCMP1102</name>
    <dbReference type="NCBI Taxonomy" id="635003"/>
    <lineage>
        <taxon>Eukaryota</taxon>
        <taxon>Sar</taxon>
        <taxon>Stramenopiles</taxon>
        <taxon>Ochrophyta</taxon>
        <taxon>Bacillariophyta</taxon>
        <taxon>Bacillariophyceae</taxon>
        <taxon>Bacillariophycidae</taxon>
        <taxon>Bacillariales</taxon>
        <taxon>Bacillariaceae</taxon>
        <taxon>Fragilariopsis</taxon>
    </lineage>
</organism>
<evidence type="ECO:0000313" key="3">
    <source>
        <dbReference type="EMBL" id="OEU13684.1"/>
    </source>
</evidence>
<evidence type="ECO:0000256" key="1">
    <source>
        <dbReference type="ARBA" id="ARBA00008045"/>
    </source>
</evidence>
<protein>
    <submittedName>
        <fullName evidence="3">Prefoldin beta-like protein</fullName>
    </submittedName>
</protein>
<dbReference type="AlphaFoldDB" id="A0A1E7F6E4"/>
<dbReference type="FunCoup" id="A0A1E7F6E4">
    <property type="interactions" value="331"/>
</dbReference>
<accession>A0A1E7F6E4</accession>
<evidence type="ECO:0000313" key="4">
    <source>
        <dbReference type="Proteomes" id="UP000095751"/>
    </source>
</evidence>
<dbReference type="Gene3D" id="1.10.287.370">
    <property type="match status" value="1"/>
</dbReference>
<dbReference type="GO" id="GO:0016272">
    <property type="term" value="C:prefoldin complex"/>
    <property type="evidence" value="ECO:0007669"/>
    <property type="project" value="InterPro"/>
</dbReference>
<dbReference type="SUPFAM" id="SSF46579">
    <property type="entry name" value="Prefoldin"/>
    <property type="match status" value="1"/>
</dbReference>
<dbReference type="KEGG" id="fcy:FRACYDRAFT_171142"/>
<dbReference type="InterPro" id="IPR027235">
    <property type="entry name" value="PFD2"/>
</dbReference>
<dbReference type="OrthoDB" id="29646at2759"/>
<keyword evidence="2" id="KW-0143">Chaperone</keyword>
<dbReference type="Proteomes" id="UP000095751">
    <property type="component" value="Unassembled WGS sequence"/>
</dbReference>
<dbReference type="GO" id="GO:0006457">
    <property type="term" value="P:protein folding"/>
    <property type="evidence" value="ECO:0007669"/>
    <property type="project" value="InterPro"/>
</dbReference>